<evidence type="ECO:0000313" key="14">
    <source>
        <dbReference type="EMBL" id="MFC4618457.1"/>
    </source>
</evidence>
<evidence type="ECO:0000256" key="8">
    <source>
        <dbReference type="ARBA" id="ARBA00022533"/>
    </source>
</evidence>
<dbReference type="CDD" id="cd01562">
    <property type="entry name" value="Thr-dehyd"/>
    <property type="match status" value="1"/>
</dbReference>
<proteinExistence type="inferred from homology"/>
<keyword evidence="10 12" id="KW-0456">Lyase</keyword>
<dbReference type="GO" id="GO:0004794">
    <property type="term" value="F:threonine deaminase activity"/>
    <property type="evidence" value="ECO:0007669"/>
    <property type="project" value="UniProtKB-EC"/>
</dbReference>
<dbReference type="RefSeq" id="WP_376845442.1">
    <property type="nucleotide sequence ID" value="NZ_JBHSFW010000001.1"/>
</dbReference>
<dbReference type="InterPro" id="IPR000634">
    <property type="entry name" value="Ser/Thr_deHydtase_PyrdxlP-BS"/>
</dbReference>
<comment type="function">
    <text evidence="11 12">Catalyzes the anaerobic formation of alpha-ketobutyrate and ammonia from threonine in a two-step reaction. The first step involved a dehydration of threonine and a production of enamine intermediates (aminocrotonate), which tautomerizes to its imine form (iminobutyrate). Both intermediates are unstable and short-lived. The second step is the nonenzymatic hydrolysis of the enamine/imine intermediates to form 2-ketobutyrate and free ammonia. In the low water environment of the cell, the second step is accelerated by RidA.</text>
</comment>
<dbReference type="InterPro" id="IPR036052">
    <property type="entry name" value="TrpB-like_PALP_sf"/>
</dbReference>
<dbReference type="SUPFAM" id="SSF53686">
    <property type="entry name" value="Tryptophan synthase beta subunit-like PLP-dependent enzymes"/>
    <property type="match status" value="1"/>
</dbReference>
<comment type="pathway">
    <text evidence="3 12">Amino-acid degradation; L-threonine degradation via propanoate pathway; propanoate from L-threonine: step 1/4.</text>
</comment>
<accession>A0ABV9GJI1</accession>
<dbReference type="Pfam" id="PF00291">
    <property type="entry name" value="PALP"/>
    <property type="match status" value="1"/>
</dbReference>
<protein>
    <recommendedName>
        <fullName evidence="7 12">L-threonine dehydratase catabolic TdcB</fullName>
        <ecNumber evidence="6 12">4.3.1.19</ecNumber>
    </recommendedName>
    <alternativeName>
        <fullName evidence="12">Threonine deaminase</fullName>
    </alternativeName>
</protein>
<evidence type="ECO:0000256" key="6">
    <source>
        <dbReference type="ARBA" id="ARBA00012096"/>
    </source>
</evidence>
<comment type="subunit">
    <text evidence="5 12">In the native structure, TdcB is in a dimeric form, whereas in the TdcB-AMP complex, it exists in a tetrameric form (dimer of dimers).</text>
</comment>
<comment type="cofactor">
    <cofactor evidence="2 12">
        <name>pyridoxal 5'-phosphate</name>
        <dbReference type="ChEBI" id="CHEBI:597326"/>
    </cofactor>
</comment>
<dbReference type="Proteomes" id="UP001596022">
    <property type="component" value="Unassembled WGS sequence"/>
</dbReference>
<dbReference type="Gene3D" id="3.40.50.1100">
    <property type="match status" value="2"/>
</dbReference>
<reference evidence="15" key="1">
    <citation type="journal article" date="2019" name="Int. J. Syst. Evol. Microbiol.">
        <title>The Global Catalogue of Microorganisms (GCM) 10K type strain sequencing project: providing services to taxonomists for standard genome sequencing and annotation.</title>
        <authorList>
            <consortium name="The Broad Institute Genomics Platform"/>
            <consortium name="The Broad Institute Genome Sequencing Center for Infectious Disease"/>
            <person name="Wu L."/>
            <person name="Ma J."/>
        </authorList>
    </citation>
    <scope>NUCLEOTIDE SEQUENCE [LARGE SCALE GENOMIC DNA]</scope>
    <source>
        <strain evidence="15">CGMCC 1.16306</strain>
    </source>
</reference>
<evidence type="ECO:0000259" key="13">
    <source>
        <dbReference type="Pfam" id="PF00291"/>
    </source>
</evidence>
<dbReference type="InterPro" id="IPR005789">
    <property type="entry name" value="Thr_deHydtase_catblc"/>
</dbReference>
<dbReference type="PROSITE" id="PS00165">
    <property type="entry name" value="DEHYDRATASE_SER_THR"/>
    <property type="match status" value="1"/>
</dbReference>
<keyword evidence="12" id="KW-0547">Nucleotide-binding</keyword>
<feature type="domain" description="Tryptophan synthase beta chain-like PALP" evidence="13">
    <location>
        <begin position="6"/>
        <end position="289"/>
    </location>
</feature>
<dbReference type="PANTHER" id="PTHR48078:SF6">
    <property type="entry name" value="L-THREONINE DEHYDRATASE CATABOLIC TDCB"/>
    <property type="match status" value="1"/>
</dbReference>
<gene>
    <name evidence="14" type="primary">ilvA</name>
    <name evidence="14" type="ORF">ACFO4N_06885</name>
</gene>
<dbReference type="NCBIfam" id="TIGR01127">
    <property type="entry name" value="ilvA_1Cterm"/>
    <property type="match status" value="1"/>
</dbReference>
<evidence type="ECO:0000256" key="2">
    <source>
        <dbReference type="ARBA" id="ARBA00001933"/>
    </source>
</evidence>
<evidence type="ECO:0000256" key="5">
    <source>
        <dbReference type="ARBA" id="ARBA00011447"/>
    </source>
</evidence>
<dbReference type="EC" id="4.3.1.19" evidence="6 12"/>
<comment type="catalytic activity">
    <reaction evidence="1 12">
        <text>L-threonine = 2-oxobutanoate + NH4(+)</text>
        <dbReference type="Rhea" id="RHEA:22108"/>
        <dbReference type="ChEBI" id="CHEBI:16763"/>
        <dbReference type="ChEBI" id="CHEBI:28938"/>
        <dbReference type="ChEBI" id="CHEBI:57926"/>
        <dbReference type="EC" id="4.3.1.19"/>
    </reaction>
</comment>
<keyword evidence="8" id="KW-0021">Allosteric enzyme</keyword>
<keyword evidence="15" id="KW-1185">Reference proteome</keyword>
<comment type="similarity">
    <text evidence="4 12">Belongs to the serine/threonine dehydratase family.</text>
</comment>
<dbReference type="InterPro" id="IPR050147">
    <property type="entry name" value="Ser/Thr_Dehydratase"/>
</dbReference>
<dbReference type="PANTHER" id="PTHR48078">
    <property type="entry name" value="THREONINE DEHYDRATASE, MITOCHONDRIAL-RELATED"/>
    <property type="match status" value="1"/>
</dbReference>
<evidence type="ECO:0000256" key="10">
    <source>
        <dbReference type="ARBA" id="ARBA00023239"/>
    </source>
</evidence>
<organism evidence="14 15">
    <name type="scientific">Camelliibacillus cellulosilyticus</name>
    <dbReference type="NCBI Taxonomy" id="2174486"/>
    <lineage>
        <taxon>Bacteria</taxon>
        <taxon>Bacillati</taxon>
        <taxon>Bacillota</taxon>
        <taxon>Bacilli</taxon>
        <taxon>Bacillales</taxon>
        <taxon>Sporolactobacillaceae</taxon>
        <taxon>Camelliibacillus</taxon>
    </lineage>
</organism>
<evidence type="ECO:0000256" key="11">
    <source>
        <dbReference type="ARBA" id="ARBA00025527"/>
    </source>
</evidence>
<dbReference type="EMBL" id="JBHSFW010000001">
    <property type="protein sequence ID" value="MFC4618457.1"/>
    <property type="molecule type" value="Genomic_DNA"/>
</dbReference>
<evidence type="ECO:0000256" key="4">
    <source>
        <dbReference type="ARBA" id="ARBA00010869"/>
    </source>
</evidence>
<evidence type="ECO:0000313" key="15">
    <source>
        <dbReference type="Proteomes" id="UP001596022"/>
    </source>
</evidence>
<sequence length="314" mass="33461">MEQLLPIVHRTPLKRSKTIDDMTGQAVFLKMENTQKTGSFKIRGATHKIFSLADHDMKKGVIAASAGNHAQGVALAAAKRGISAKIFMPLLAPLTKVRATEAYGAKVVLTGETYQEAYEAALTESGTFVHAFDDPDVIAGQGTVAFEMLQQCPDLDAILVPVGGGGLLAGTAIAVKSSQPSIKVIGVQAEGAAATYNRFKTQGQWRLTSVKSIADGILVKETGQLTYPIIEQYVDDMLTVSDQDIARAILLMLEREKTFVEGAGAAALAALLYKPLKNLGKKIGVMITGGNADPKNIPQYIDLAFNTQMKSGII</sequence>
<keyword evidence="9 12" id="KW-0663">Pyridoxal phosphate</keyword>
<comment type="caution">
    <text evidence="14">The sequence shown here is derived from an EMBL/GenBank/DDBJ whole genome shotgun (WGS) entry which is preliminary data.</text>
</comment>
<evidence type="ECO:0000256" key="12">
    <source>
        <dbReference type="RuleBase" id="RU363083"/>
    </source>
</evidence>
<name>A0ABV9GJI1_9BACL</name>
<evidence type="ECO:0000256" key="3">
    <source>
        <dbReference type="ARBA" id="ARBA00004958"/>
    </source>
</evidence>
<evidence type="ECO:0000256" key="1">
    <source>
        <dbReference type="ARBA" id="ARBA00001274"/>
    </source>
</evidence>
<evidence type="ECO:0000256" key="9">
    <source>
        <dbReference type="ARBA" id="ARBA00022898"/>
    </source>
</evidence>
<dbReference type="InterPro" id="IPR001926">
    <property type="entry name" value="TrpB-like_PALP"/>
</dbReference>
<evidence type="ECO:0000256" key="7">
    <source>
        <dbReference type="ARBA" id="ARBA00022248"/>
    </source>
</evidence>